<feature type="transmembrane region" description="Helical" evidence="6">
    <location>
        <begin position="159"/>
        <end position="181"/>
    </location>
</feature>
<dbReference type="PROSITE" id="PS50850">
    <property type="entry name" value="MFS"/>
    <property type="match status" value="1"/>
</dbReference>
<feature type="transmembrane region" description="Helical" evidence="6">
    <location>
        <begin position="564"/>
        <end position="583"/>
    </location>
</feature>
<dbReference type="RefSeq" id="XP_007866341.1">
    <property type="nucleotide sequence ID" value="XM_007868150.1"/>
</dbReference>
<keyword evidence="9" id="KW-1185">Reference proteome</keyword>
<feature type="transmembrane region" description="Helical" evidence="6">
    <location>
        <begin position="397"/>
        <end position="414"/>
    </location>
</feature>
<feature type="compositionally biased region" description="Basic and acidic residues" evidence="5">
    <location>
        <begin position="593"/>
        <end position="604"/>
    </location>
</feature>
<dbReference type="PANTHER" id="PTHR23501">
    <property type="entry name" value="MAJOR FACILITATOR SUPERFAMILY"/>
    <property type="match status" value="1"/>
</dbReference>
<feature type="transmembrane region" description="Helical" evidence="6">
    <location>
        <begin position="421"/>
        <end position="439"/>
    </location>
</feature>
<dbReference type="KEGG" id="gtr:GLOTRDRAFT_138814"/>
<dbReference type="Proteomes" id="UP000030669">
    <property type="component" value="Unassembled WGS sequence"/>
</dbReference>
<accession>S7Q6N4</accession>
<feature type="transmembrane region" description="Helical" evidence="6">
    <location>
        <begin position="302"/>
        <end position="323"/>
    </location>
</feature>
<keyword evidence="4 6" id="KW-0472">Membrane</keyword>
<feature type="compositionally biased region" description="Basic and acidic residues" evidence="5">
    <location>
        <begin position="634"/>
        <end position="656"/>
    </location>
</feature>
<feature type="domain" description="Major facilitator superfamily (MFS) profile" evidence="7">
    <location>
        <begin position="28"/>
        <end position="588"/>
    </location>
</feature>
<feature type="transmembrane region" description="Helical" evidence="6">
    <location>
        <begin position="193"/>
        <end position="215"/>
    </location>
</feature>
<evidence type="ECO:0000256" key="1">
    <source>
        <dbReference type="ARBA" id="ARBA00004141"/>
    </source>
</evidence>
<feature type="transmembrane region" description="Helical" evidence="6">
    <location>
        <begin position="221"/>
        <end position="241"/>
    </location>
</feature>
<dbReference type="EMBL" id="KB469302">
    <property type="protein sequence ID" value="EPQ55182.1"/>
    <property type="molecule type" value="Genomic_DNA"/>
</dbReference>
<evidence type="ECO:0000256" key="2">
    <source>
        <dbReference type="ARBA" id="ARBA00022692"/>
    </source>
</evidence>
<reference evidence="8 9" key="1">
    <citation type="journal article" date="2012" name="Science">
        <title>The Paleozoic origin of enzymatic lignin decomposition reconstructed from 31 fungal genomes.</title>
        <authorList>
            <person name="Floudas D."/>
            <person name="Binder M."/>
            <person name="Riley R."/>
            <person name="Barry K."/>
            <person name="Blanchette R.A."/>
            <person name="Henrissat B."/>
            <person name="Martinez A.T."/>
            <person name="Otillar R."/>
            <person name="Spatafora J.W."/>
            <person name="Yadav J.S."/>
            <person name="Aerts A."/>
            <person name="Benoit I."/>
            <person name="Boyd A."/>
            <person name="Carlson A."/>
            <person name="Copeland A."/>
            <person name="Coutinho P.M."/>
            <person name="de Vries R.P."/>
            <person name="Ferreira P."/>
            <person name="Findley K."/>
            <person name="Foster B."/>
            <person name="Gaskell J."/>
            <person name="Glotzer D."/>
            <person name="Gorecki P."/>
            <person name="Heitman J."/>
            <person name="Hesse C."/>
            <person name="Hori C."/>
            <person name="Igarashi K."/>
            <person name="Jurgens J.A."/>
            <person name="Kallen N."/>
            <person name="Kersten P."/>
            <person name="Kohler A."/>
            <person name="Kuees U."/>
            <person name="Kumar T.K.A."/>
            <person name="Kuo A."/>
            <person name="LaButti K."/>
            <person name="Larrondo L.F."/>
            <person name="Lindquist E."/>
            <person name="Ling A."/>
            <person name="Lombard V."/>
            <person name="Lucas S."/>
            <person name="Lundell T."/>
            <person name="Martin R."/>
            <person name="McLaughlin D.J."/>
            <person name="Morgenstern I."/>
            <person name="Morin E."/>
            <person name="Murat C."/>
            <person name="Nagy L.G."/>
            <person name="Nolan M."/>
            <person name="Ohm R.A."/>
            <person name="Patyshakuliyeva A."/>
            <person name="Rokas A."/>
            <person name="Ruiz-Duenas F.J."/>
            <person name="Sabat G."/>
            <person name="Salamov A."/>
            <person name="Samejima M."/>
            <person name="Schmutz J."/>
            <person name="Slot J.C."/>
            <person name="St John F."/>
            <person name="Stenlid J."/>
            <person name="Sun H."/>
            <person name="Sun S."/>
            <person name="Syed K."/>
            <person name="Tsang A."/>
            <person name="Wiebenga A."/>
            <person name="Young D."/>
            <person name="Pisabarro A."/>
            <person name="Eastwood D.C."/>
            <person name="Martin F."/>
            <person name="Cullen D."/>
            <person name="Grigoriev I.V."/>
            <person name="Hibbett D.S."/>
        </authorList>
    </citation>
    <scope>NUCLEOTIDE SEQUENCE [LARGE SCALE GENOMIC DNA]</scope>
    <source>
        <strain evidence="8 9">ATCC 11539</strain>
    </source>
</reference>
<feature type="transmembrane region" description="Helical" evidence="6">
    <location>
        <begin position="271"/>
        <end position="290"/>
    </location>
</feature>
<dbReference type="PANTHER" id="PTHR23501:SF39">
    <property type="entry name" value="MULTIDRUG TRANSPORTER, PUTATIVE (AFU_ORTHOLOGUE AFUA_1G05010)-RELATED"/>
    <property type="match status" value="1"/>
</dbReference>
<evidence type="ECO:0000256" key="3">
    <source>
        <dbReference type="ARBA" id="ARBA00022989"/>
    </source>
</evidence>
<dbReference type="AlphaFoldDB" id="S7Q6N4"/>
<protein>
    <submittedName>
        <fullName evidence="8">MFS general substrate transporter</fullName>
    </submittedName>
</protein>
<evidence type="ECO:0000313" key="8">
    <source>
        <dbReference type="EMBL" id="EPQ55182.1"/>
    </source>
</evidence>
<keyword evidence="3 6" id="KW-1133">Transmembrane helix</keyword>
<gene>
    <name evidence="8" type="ORF">GLOTRDRAFT_138814</name>
</gene>
<dbReference type="Gene3D" id="1.20.1250.20">
    <property type="entry name" value="MFS general substrate transporter like domains"/>
    <property type="match status" value="1"/>
</dbReference>
<dbReference type="HOGENOM" id="CLU_000960_26_0_1"/>
<dbReference type="eggNOG" id="KOG0254">
    <property type="taxonomic scope" value="Eukaryota"/>
</dbReference>
<feature type="transmembrane region" description="Helical" evidence="6">
    <location>
        <begin position="359"/>
        <end position="385"/>
    </location>
</feature>
<dbReference type="SUPFAM" id="SSF103473">
    <property type="entry name" value="MFS general substrate transporter"/>
    <property type="match status" value="2"/>
</dbReference>
<dbReference type="OMA" id="HGLAYFP"/>
<evidence type="ECO:0000256" key="5">
    <source>
        <dbReference type="SAM" id="MobiDB-lite"/>
    </source>
</evidence>
<dbReference type="Pfam" id="PF07690">
    <property type="entry name" value="MFS_1"/>
    <property type="match status" value="1"/>
</dbReference>
<feature type="transmembrane region" description="Helical" evidence="6">
    <location>
        <begin position="103"/>
        <end position="122"/>
    </location>
</feature>
<feature type="transmembrane region" description="Helical" evidence="6">
    <location>
        <begin position="445"/>
        <end position="467"/>
    </location>
</feature>
<feature type="region of interest" description="Disordered" evidence="5">
    <location>
        <begin position="593"/>
        <end position="656"/>
    </location>
</feature>
<dbReference type="GeneID" id="19304083"/>
<dbReference type="InterPro" id="IPR020846">
    <property type="entry name" value="MFS_dom"/>
</dbReference>
<dbReference type="GO" id="GO:0005886">
    <property type="term" value="C:plasma membrane"/>
    <property type="evidence" value="ECO:0007669"/>
    <property type="project" value="TreeGrafter"/>
</dbReference>
<feature type="transmembrane region" description="Helical" evidence="6">
    <location>
        <begin position="134"/>
        <end position="153"/>
    </location>
</feature>
<evidence type="ECO:0000313" key="9">
    <source>
        <dbReference type="Proteomes" id="UP000030669"/>
    </source>
</evidence>
<evidence type="ECO:0000259" key="7">
    <source>
        <dbReference type="PROSITE" id="PS50850"/>
    </source>
</evidence>
<proteinExistence type="predicted"/>
<organism evidence="8 9">
    <name type="scientific">Gloeophyllum trabeum (strain ATCC 11539 / FP-39264 / Madison 617)</name>
    <name type="common">Brown rot fungus</name>
    <dbReference type="NCBI Taxonomy" id="670483"/>
    <lineage>
        <taxon>Eukaryota</taxon>
        <taxon>Fungi</taxon>
        <taxon>Dikarya</taxon>
        <taxon>Basidiomycota</taxon>
        <taxon>Agaricomycotina</taxon>
        <taxon>Agaricomycetes</taxon>
        <taxon>Gloeophyllales</taxon>
        <taxon>Gloeophyllaceae</taxon>
        <taxon>Gloeophyllum</taxon>
    </lineage>
</organism>
<dbReference type="OrthoDB" id="6770063at2759"/>
<evidence type="ECO:0000256" key="4">
    <source>
        <dbReference type="ARBA" id="ARBA00023136"/>
    </source>
</evidence>
<dbReference type="Gene3D" id="1.20.1720.10">
    <property type="entry name" value="Multidrug resistance protein D"/>
    <property type="match status" value="1"/>
</dbReference>
<comment type="subcellular location">
    <subcellularLocation>
        <location evidence="1">Membrane</location>
        <topology evidence="1">Multi-pass membrane protein</topology>
    </subcellularLocation>
</comment>
<feature type="compositionally biased region" description="Basic and acidic residues" evidence="5">
    <location>
        <begin position="611"/>
        <end position="621"/>
    </location>
</feature>
<dbReference type="GO" id="GO:0022857">
    <property type="term" value="F:transmembrane transporter activity"/>
    <property type="evidence" value="ECO:0007669"/>
    <property type="project" value="InterPro"/>
</dbReference>
<name>S7Q6N4_GLOTA</name>
<sequence length="656" mass="69978">MLDRLKSILSKRSGPNGEGTSLGFKLSLMAALCIPVILETLDYTGNRGHRPAPHRLSIQPARSPEQQACALLGYCIKFTSKALALVVYREHHVSPVLAFGRLVIPYIGTAYLLSSTVFIPFFGSLADIYGRHPALQLSLLFFTVGSALSTGANSMPMMLAGRGIAGIGAAGLTAVVRIILADSRSLDDNNWQMSILMVLYSIGYCIGPVIGGALIAVSFRWIFAINLPACVVASAVGFLLLRKKTKKGRASQQLPHSTADMETWFDKLMRIDWIGSTLFMGGGILLLLALNWGSTESWSSAQVIACFVVGGLLFVACAAYELVLERYRLRESAAPPPLRMLLADPLVPMEVLRSYDVCAVLYSCFVQGMVMMVMFYFVAIFMVIVTGLSPTQAGVQLIYFAPGMGAGSMISIWITKPSRSVVIGSIITTVGLGLVSMAVEQNKQHLVDGFMVMTGAGVGLCLSSAVVHVRFSQPDERQAVVTALTLFMRSFGGTVGLAQCGAVMNAKVSSHIAHAIISGQLDPAALGGASLDTSGGLSSVQGIDALPAAAQAVVKRAFAVGTQYSFISLVPWGGIAVVLALFLRPIPDTDKERRDAAAEAKEGEKEGDEETPAKGSEKSAEQKPVGWGEEGVDEEKPKEVNKAQPEVRRDDLQAPV</sequence>
<keyword evidence="2 6" id="KW-0812">Transmembrane</keyword>
<evidence type="ECO:0000256" key="6">
    <source>
        <dbReference type="SAM" id="Phobius"/>
    </source>
</evidence>
<dbReference type="InterPro" id="IPR036259">
    <property type="entry name" value="MFS_trans_sf"/>
</dbReference>
<dbReference type="InterPro" id="IPR011701">
    <property type="entry name" value="MFS"/>
</dbReference>